<evidence type="ECO:0000313" key="10">
    <source>
        <dbReference type="EMBL" id="KAF2653201.1"/>
    </source>
</evidence>
<dbReference type="EMBL" id="MU004385">
    <property type="protein sequence ID" value="KAF2653201.1"/>
    <property type="molecule type" value="Genomic_DNA"/>
</dbReference>
<comment type="similarity">
    <text evidence="2 8">Belongs to the major facilitator superfamily. Nitrate/nitrite porter (TC 2.A.1.8) family.</text>
</comment>
<sequence length="504" mass="54767">MGFELKQLWSAPEINPYNNKAKSIPVFNPVDKYGRVFFFSYLGFFIAFWSWYAFPPLLSITIKKDLHLSQNEVANSNIISLTATLIVRAVAGPLCDRFGPRLTFVGCLLLGSIPSALAGTIHNAAGLYTIRFFVGILGSTFVPCQVWTTGFFDRNIVGTANALVGGWGNSGGGITYFVMPAIFDSLVHQSGLTEHVAWRVTFIVPFILITATAISMLLLTEDTPTGKWSERGQAVQAAHTETIVGATGGIDDIPTNTDGSISSDVEKKRTTNQVDVEAGAGDVQIIDDVQHEIVQKPTLKEAWKVIFSIQTLVLCSGYICSFGGELAINSILGTYYLKNFKYLGQTQSGRWAAMFGLLNVVTRPAGGFFGDLIYKWTNHSLWAKKFWIHFVGLVSGVLLVIIGKLDPKNLDEMIGLIAVMAVFLEAGNGANFALVPHVHPHANGILSGLVGASGNLGGIIFAIIFRHNGTDYAKTFWIMGIIVIVLNTAFVWVRPIPKGQIGGR</sequence>
<dbReference type="PROSITE" id="PS50850">
    <property type="entry name" value="MFS"/>
    <property type="match status" value="1"/>
</dbReference>
<feature type="domain" description="Major facilitator superfamily (MFS) profile" evidence="9">
    <location>
        <begin position="36"/>
        <end position="498"/>
    </location>
</feature>
<reference evidence="10" key="1">
    <citation type="journal article" date="2020" name="Stud. Mycol.">
        <title>101 Dothideomycetes genomes: a test case for predicting lifestyles and emergence of pathogens.</title>
        <authorList>
            <person name="Haridas S."/>
            <person name="Albert R."/>
            <person name="Binder M."/>
            <person name="Bloem J."/>
            <person name="Labutti K."/>
            <person name="Salamov A."/>
            <person name="Andreopoulos B."/>
            <person name="Baker S."/>
            <person name="Barry K."/>
            <person name="Bills G."/>
            <person name="Bluhm B."/>
            <person name="Cannon C."/>
            <person name="Castanera R."/>
            <person name="Culley D."/>
            <person name="Daum C."/>
            <person name="Ezra D."/>
            <person name="Gonzalez J."/>
            <person name="Henrissat B."/>
            <person name="Kuo A."/>
            <person name="Liang C."/>
            <person name="Lipzen A."/>
            <person name="Lutzoni F."/>
            <person name="Magnuson J."/>
            <person name="Mondo S."/>
            <person name="Nolan M."/>
            <person name="Ohm R."/>
            <person name="Pangilinan J."/>
            <person name="Park H.-J."/>
            <person name="Ramirez L."/>
            <person name="Alfaro M."/>
            <person name="Sun H."/>
            <person name="Tritt A."/>
            <person name="Yoshinaga Y."/>
            <person name="Zwiers L.-H."/>
            <person name="Turgeon B."/>
            <person name="Goodwin S."/>
            <person name="Spatafora J."/>
            <person name="Crous P."/>
            <person name="Grigoriev I."/>
        </authorList>
    </citation>
    <scope>NUCLEOTIDE SEQUENCE</scope>
    <source>
        <strain evidence="10">CBS 122681</strain>
    </source>
</reference>
<feature type="transmembrane region" description="Helical" evidence="8">
    <location>
        <begin position="305"/>
        <end position="331"/>
    </location>
</feature>
<dbReference type="InterPro" id="IPR004737">
    <property type="entry name" value="NO3_transporter_NarK/NarU-like"/>
</dbReference>
<feature type="transmembrane region" description="Helical" evidence="8">
    <location>
        <begin position="414"/>
        <end position="434"/>
    </location>
</feature>
<evidence type="ECO:0000256" key="8">
    <source>
        <dbReference type="RuleBase" id="RU366033"/>
    </source>
</evidence>
<evidence type="ECO:0000256" key="2">
    <source>
        <dbReference type="ARBA" id="ARBA00008432"/>
    </source>
</evidence>
<feature type="transmembrane region" description="Helical" evidence="8">
    <location>
        <begin position="351"/>
        <end position="374"/>
    </location>
</feature>
<evidence type="ECO:0000256" key="4">
    <source>
        <dbReference type="ARBA" id="ARBA00022692"/>
    </source>
</evidence>
<dbReference type="InterPro" id="IPR020846">
    <property type="entry name" value="MFS_dom"/>
</dbReference>
<dbReference type="PANTHER" id="PTHR23515">
    <property type="entry name" value="HIGH-AFFINITY NITRATE TRANSPORTER 2.3"/>
    <property type="match status" value="1"/>
</dbReference>
<dbReference type="GO" id="GO:0005886">
    <property type="term" value="C:plasma membrane"/>
    <property type="evidence" value="ECO:0007669"/>
    <property type="project" value="UniProtKB-SubCell"/>
</dbReference>
<protein>
    <recommendedName>
        <fullName evidence="8">Nitrate/nitrite transporter</fullName>
    </recommendedName>
</protein>
<dbReference type="NCBIfam" id="TIGR00886">
    <property type="entry name" value="2A0108"/>
    <property type="match status" value="1"/>
</dbReference>
<dbReference type="OrthoDB" id="434240at2759"/>
<dbReference type="GO" id="GO:0042128">
    <property type="term" value="P:nitrate assimilation"/>
    <property type="evidence" value="ECO:0007669"/>
    <property type="project" value="UniProtKB-UniRule"/>
</dbReference>
<evidence type="ECO:0000256" key="7">
    <source>
        <dbReference type="ARBA" id="ARBA00023136"/>
    </source>
</evidence>
<dbReference type="Proteomes" id="UP000799324">
    <property type="component" value="Unassembled WGS sequence"/>
</dbReference>
<feature type="transmembrane region" description="Helical" evidence="8">
    <location>
        <begin position="128"/>
        <end position="148"/>
    </location>
</feature>
<feature type="transmembrane region" description="Helical" evidence="8">
    <location>
        <begin position="195"/>
        <end position="219"/>
    </location>
</feature>
<feature type="transmembrane region" description="Helical" evidence="8">
    <location>
        <begin position="74"/>
        <end position="95"/>
    </location>
</feature>
<keyword evidence="8" id="KW-1003">Cell membrane</keyword>
<name>A0A6A6T246_9PLEO</name>
<accession>A0A6A6T246</accession>
<evidence type="ECO:0000256" key="3">
    <source>
        <dbReference type="ARBA" id="ARBA00022448"/>
    </source>
</evidence>
<evidence type="ECO:0000313" key="11">
    <source>
        <dbReference type="Proteomes" id="UP000799324"/>
    </source>
</evidence>
<feature type="transmembrane region" description="Helical" evidence="8">
    <location>
        <begin position="386"/>
        <end position="402"/>
    </location>
</feature>
<feature type="transmembrane region" description="Helical" evidence="8">
    <location>
        <begin position="160"/>
        <end position="183"/>
    </location>
</feature>
<dbReference type="FunFam" id="1.20.1250.20:FF:000382">
    <property type="entry name" value="Nitrate transporter CrnA"/>
    <property type="match status" value="1"/>
</dbReference>
<evidence type="ECO:0000256" key="1">
    <source>
        <dbReference type="ARBA" id="ARBA00004141"/>
    </source>
</evidence>
<dbReference type="Pfam" id="PF07690">
    <property type="entry name" value="MFS_1"/>
    <property type="match status" value="1"/>
</dbReference>
<dbReference type="GO" id="GO:0015113">
    <property type="term" value="F:nitrite transmembrane transporter activity"/>
    <property type="evidence" value="ECO:0007669"/>
    <property type="project" value="InterPro"/>
</dbReference>
<evidence type="ECO:0000256" key="6">
    <source>
        <dbReference type="ARBA" id="ARBA00023063"/>
    </source>
</evidence>
<gene>
    <name evidence="10" type="ORF">K491DRAFT_634230</name>
</gene>
<dbReference type="InterPro" id="IPR044772">
    <property type="entry name" value="NO3_transporter"/>
</dbReference>
<keyword evidence="6 8" id="KW-0534">Nitrate assimilation</keyword>
<dbReference type="SUPFAM" id="SSF103473">
    <property type="entry name" value="MFS general substrate transporter"/>
    <property type="match status" value="1"/>
</dbReference>
<feature type="transmembrane region" description="Helical" evidence="8">
    <location>
        <begin position="476"/>
        <end position="494"/>
    </location>
</feature>
<dbReference type="Gene3D" id="1.20.1250.20">
    <property type="entry name" value="MFS general substrate transporter like domains"/>
    <property type="match status" value="2"/>
</dbReference>
<dbReference type="InterPro" id="IPR036259">
    <property type="entry name" value="MFS_trans_sf"/>
</dbReference>
<comment type="subcellular location">
    <subcellularLocation>
        <location evidence="8">Cell membrane</location>
        <topology evidence="8">Multi-pass membrane protein</topology>
    </subcellularLocation>
    <subcellularLocation>
        <location evidence="1">Membrane</location>
        <topology evidence="1">Multi-pass membrane protein</topology>
    </subcellularLocation>
</comment>
<feature type="transmembrane region" description="Helical" evidence="8">
    <location>
        <begin position="36"/>
        <end position="54"/>
    </location>
</feature>
<proteinExistence type="inferred from homology"/>
<keyword evidence="4 8" id="KW-0812">Transmembrane</keyword>
<feature type="transmembrane region" description="Helical" evidence="8">
    <location>
        <begin position="446"/>
        <end position="464"/>
    </location>
</feature>
<dbReference type="AlphaFoldDB" id="A0A6A6T246"/>
<keyword evidence="11" id="KW-1185">Reference proteome</keyword>
<keyword evidence="3 8" id="KW-0813">Transport</keyword>
<keyword evidence="5 8" id="KW-1133">Transmembrane helix</keyword>
<dbReference type="InterPro" id="IPR011701">
    <property type="entry name" value="MFS"/>
</dbReference>
<dbReference type="GO" id="GO:0015112">
    <property type="term" value="F:nitrate transmembrane transporter activity"/>
    <property type="evidence" value="ECO:0007669"/>
    <property type="project" value="UniProtKB-UniRule"/>
</dbReference>
<evidence type="ECO:0000256" key="5">
    <source>
        <dbReference type="ARBA" id="ARBA00022989"/>
    </source>
</evidence>
<evidence type="ECO:0000259" key="9">
    <source>
        <dbReference type="PROSITE" id="PS50850"/>
    </source>
</evidence>
<feature type="transmembrane region" description="Helical" evidence="8">
    <location>
        <begin position="102"/>
        <end position="122"/>
    </location>
</feature>
<keyword evidence="7 8" id="KW-0472">Membrane</keyword>
<organism evidence="10 11">
    <name type="scientific">Lophiostoma macrostomum CBS 122681</name>
    <dbReference type="NCBI Taxonomy" id="1314788"/>
    <lineage>
        <taxon>Eukaryota</taxon>
        <taxon>Fungi</taxon>
        <taxon>Dikarya</taxon>
        <taxon>Ascomycota</taxon>
        <taxon>Pezizomycotina</taxon>
        <taxon>Dothideomycetes</taxon>
        <taxon>Pleosporomycetidae</taxon>
        <taxon>Pleosporales</taxon>
        <taxon>Lophiostomataceae</taxon>
        <taxon>Lophiostoma</taxon>
    </lineage>
</organism>